<sequence length="159" mass="16866">MAILVTGATGNVGRNVVRQLVEDGAEVRALTRSPRPAGFPEVVRVVAGDLMQPESLADALEGVDRMYLFPVAETAWEVVPLAQQAGVRRIVVLSSGAVTTGFDSDFHSPVERAVEESGLEWTHVRPGETRPGTVPPTTLDRTPVESAIPKSGSAETTPP</sequence>
<evidence type="ECO:0000256" key="1">
    <source>
        <dbReference type="SAM" id="MobiDB-lite"/>
    </source>
</evidence>
<dbReference type="EMBL" id="BJHY01000001">
    <property type="protein sequence ID" value="GDY70964.1"/>
    <property type="molecule type" value="Genomic_DNA"/>
</dbReference>
<feature type="region of interest" description="Disordered" evidence="1">
    <location>
        <begin position="123"/>
        <end position="159"/>
    </location>
</feature>
<evidence type="ECO:0000313" key="4">
    <source>
        <dbReference type="EMBL" id="GDY70964.1"/>
    </source>
</evidence>
<comment type="caution">
    <text evidence="4">The sequence shown here is derived from an EMBL/GenBank/DDBJ whole genome shotgun (WGS) entry which is preliminary data.</text>
</comment>
<dbReference type="AlphaFoldDB" id="A0A4D4MGZ8"/>
<proteinExistence type="predicted"/>
<protein>
    <recommendedName>
        <fullName evidence="2">NAD(P)-binding domain-containing protein</fullName>
    </recommendedName>
</protein>
<reference evidence="3 6" key="2">
    <citation type="submission" date="2019-04" db="EMBL/GenBank/DDBJ databases">
        <title>Draft genome sequences of Streptomyces avermitilis NBRC 14893.</title>
        <authorList>
            <person name="Komaki H."/>
            <person name="Tamura T."/>
            <person name="Hosoyama A."/>
        </authorList>
    </citation>
    <scope>NUCLEOTIDE SEQUENCE [LARGE SCALE GENOMIC DNA]</scope>
    <source>
        <strain evidence="3 6">NBRC 14893</strain>
    </source>
</reference>
<dbReference type="InterPro" id="IPR016040">
    <property type="entry name" value="NAD(P)-bd_dom"/>
</dbReference>
<gene>
    <name evidence="3" type="ORF">SAV14893_080540</name>
    <name evidence="4" type="ORF">SAV31267_004490</name>
</gene>
<dbReference type="Proteomes" id="UP000299211">
    <property type="component" value="Unassembled WGS sequence"/>
</dbReference>
<dbReference type="PANTHER" id="PTHR43162">
    <property type="match status" value="1"/>
</dbReference>
<accession>A0A4D4MGZ8</accession>
<dbReference type="PANTHER" id="PTHR43162:SF1">
    <property type="entry name" value="PRESTALK A DIFFERENTIATION PROTEIN A"/>
    <property type="match status" value="1"/>
</dbReference>
<evidence type="ECO:0000259" key="2">
    <source>
        <dbReference type="Pfam" id="PF13460"/>
    </source>
</evidence>
<reference evidence="4 5" key="1">
    <citation type="submission" date="2019-04" db="EMBL/GenBank/DDBJ databases">
        <title>Draft genome sequences of Streptomyces avermitilis ATCC 31267.</title>
        <authorList>
            <person name="Komaki H."/>
            <person name="Tamura T."/>
            <person name="Hosoyama A."/>
        </authorList>
    </citation>
    <scope>NUCLEOTIDE SEQUENCE [LARGE SCALE GENOMIC DNA]</scope>
    <source>
        <strain evidence="4 5">ATCC 31267</strain>
    </source>
</reference>
<name>A0A4D4MGZ8_STRAX</name>
<dbReference type="Gene3D" id="3.40.50.720">
    <property type="entry name" value="NAD(P)-binding Rossmann-like Domain"/>
    <property type="match status" value="1"/>
</dbReference>
<evidence type="ECO:0000313" key="5">
    <source>
        <dbReference type="Proteomes" id="UP000299211"/>
    </source>
</evidence>
<evidence type="ECO:0000313" key="6">
    <source>
        <dbReference type="Proteomes" id="UP000302139"/>
    </source>
</evidence>
<feature type="domain" description="NAD(P)-binding" evidence="2">
    <location>
        <begin position="7"/>
        <end position="130"/>
    </location>
</feature>
<dbReference type="Pfam" id="PF13460">
    <property type="entry name" value="NAD_binding_10"/>
    <property type="match status" value="1"/>
</dbReference>
<dbReference type="InterPro" id="IPR036291">
    <property type="entry name" value="NAD(P)-bd_dom_sf"/>
</dbReference>
<dbReference type="InterPro" id="IPR051604">
    <property type="entry name" value="Ergot_Alk_Oxidoreductase"/>
</dbReference>
<dbReference type="EMBL" id="BJHX01000001">
    <property type="protein sequence ID" value="GDY68661.1"/>
    <property type="molecule type" value="Genomic_DNA"/>
</dbReference>
<dbReference type="Proteomes" id="UP000302139">
    <property type="component" value="Unassembled WGS sequence"/>
</dbReference>
<evidence type="ECO:0000313" key="3">
    <source>
        <dbReference type="EMBL" id="GDY68661.1"/>
    </source>
</evidence>
<organism evidence="4 5">
    <name type="scientific">Streptomyces avermitilis</name>
    <dbReference type="NCBI Taxonomy" id="33903"/>
    <lineage>
        <taxon>Bacteria</taxon>
        <taxon>Bacillati</taxon>
        <taxon>Actinomycetota</taxon>
        <taxon>Actinomycetes</taxon>
        <taxon>Kitasatosporales</taxon>
        <taxon>Streptomycetaceae</taxon>
        <taxon>Streptomyces</taxon>
    </lineage>
</organism>
<dbReference type="SUPFAM" id="SSF51735">
    <property type="entry name" value="NAD(P)-binding Rossmann-fold domains"/>
    <property type="match status" value="1"/>
</dbReference>
<dbReference type="RefSeq" id="WP_306292915.1">
    <property type="nucleotide sequence ID" value="NZ_BAABTN010000066.1"/>
</dbReference>